<accession>A0ACC3BZT3</accession>
<protein>
    <submittedName>
        <fullName evidence="1">Uncharacterized protein</fullName>
    </submittedName>
</protein>
<gene>
    <name evidence="1" type="ORF">I4F81_005978</name>
</gene>
<dbReference type="Proteomes" id="UP000798662">
    <property type="component" value="Chromosome 2"/>
</dbReference>
<comment type="caution">
    <text evidence="1">The sequence shown here is derived from an EMBL/GenBank/DDBJ whole genome shotgun (WGS) entry which is preliminary data.</text>
</comment>
<reference evidence="1" key="1">
    <citation type="submission" date="2019-11" db="EMBL/GenBank/DDBJ databases">
        <title>Nori genome reveals adaptations in red seaweeds to the harsh intertidal environment.</title>
        <authorList>
            <person name="Wang D."/>
            <person name="Mao Y."/>
        </authorList>
    </citation>
    <scope>NUCLEOTIDE SEQUENCE</scope>
    <source>
        <tissue evidence="1">Gametophyte</tissue>
    </source>
</reference>
<name>A0ACC3BZT3_PYRYE</name>
<keyword evidence="2" id="KW-1185">Reference proteome</keyword>
<sequence length="422" mass="43987">MALLPAAATAQSTLPLVGADMSLLPAILDATPTPPYKTRNGSALAAAETLDYILTAGAFTTLRLRLFVDPSAEDVSDLAYTIRAAQQASRAGAGVMLALHYSDTWADPGRQDIPAAWRAACDLDVPCLAARLQAYTTATVNAFIDAGVRLVAVQLGNEIRNGMLFPTGRLRNLSCGRAGQLGGQLAFDGAPAAFDAIAAYLRAGLRGLRASRGAAAQAILHIDRGDCLAITRSALGPLDARDAVAGFDLLGFSYHPKHHDGSLADVEAAMAGVVADYGKDVALVEVGFPYTGGRFENRSSTWDWPVTVAGQEQFVTDLVRVMEEVGRPAAPGVGKGVGVFWWQPELVAGFPVPAWEDGRYSLFDRDARALPALLAFADRAGVTPGGGAPPCWVAVLSQGPKVAALPPPMRPPPLGPTPAAGG</sequence>
<evidence type="ECO:0000313" key="1">
    <source>
        <dbReference type="EMBL" id="KAK1863422.1"/>
    </source>
</evidence>
<proteinExistence type="predicted"/>
<dbReference type="EMBL" id="CM020619">
    <property type="protein sequence ID" value="KAK1863422.1"/>
    <property type="molecule type" value="Genomic_DNA"/>
</dbReference>
<organism evidence="1 2">
    <name type="scientific">Pyropia yezoensis</name>
    <name type="common">Susabi-nori</name>
    <name type="synonym">Porphyra yezoensis</name>
    <dbReference type="NCBI Taxonomy" id="2788"/>
    <lineage>
        <taxon>Eukaryota</taxon>
        <taxon>Rhodophyta</taxon>
        <taxon>Bangiophyceae</taxon>
        <taxon>Bangiales</taxon>
        <taxon>Bangiaceae</taxon>
        <taxon>Pyropia</taxon>
    </lineage>
</organism>
<evidence type="ECO:0000313" key="2">
    <source>
        <dbReference type="Proteomes" id="UP000798662"/>
    </source>
</evidence>